<proteinExistence type="inferred from homology"/>
<keyword evidence="7" id="KW-1185">Reference proteome</keyword>
<feature type="domain" description="HTH lysR-type" evidence="5">
    <location>
        <begin position="4"/>
        <end position="61"/>
    </location>
</feature>
<dbReference type="InterPro" id="IPR036388">
    <property type="entry name" value="WH-like_DNA-bd_sf"/>
</dbReference>
<dbReference type="InterPro" id="IPR000847">
    <property type="entry name" value="LysR_HTH_N"/>
</dbReference>
<accession>A0A1I7CRR3</accession>
<evidence type="ECO:0000256" key="2">
    <source>
        <dbReference type="ARBA" id="ARBA00023015"/>
    </source>
</evidence>
<evidence type="ECO:0000256" key="1">
    <source>
        <dbReference type="ARBA" id="ARBA00009437"/>
    </source>
</evidence>
<dbReference type="PROSITE" id="PS50931">
    <property type="entry name" value="HTH_LYSR"/>
    <property type="match status" value="1"/>
</dbReference>
<evidence type="ECO:0000313" key="7">
    <source>
        <dbReference type="Proteomes" id="UP000183371"/>
    </source>
</evidence>
<keyword evidence="2" id="KW-0805">Transcription regulation</keyword>
<evidence type="ECO:0000256" key="3">
    <source>
        <dbReference type="ARBA" id="ARBA00023125"/>
    </source>
</evidence>
<dbReference type="EMBL" id="FPBD01000006">
    <property type="protein sequence ID" value="SFU02102.1"/>
    <property type="molecule type" value="Genomic_DNA"/>
</dbReference>
<organism evidence="6 7">
    <name type="scientific">Pseudovibrio denitrificans</name>
    <dbReference type="NCBI Taxonomy" id="258256"/>
    <lineage>
        <taxon>Bacteria</taxon>
        <taxon>Pseudomonadati</taxon>
        <taxon>Pseudomonadota</taxon>
        <taxon>Alphaproteobacteria</taxon>
        <taxon>Hyphomicrobiales</taxon>
        <taxon>Stappiaceae</taxon>
        <taxon>Pseudovibrio</taxon>
    </lineage>
</organism>
<dbReference type="Gene3D" id="3.40.190.290">
    <property type="match status" value="1"/>
</dbReference>
<keyword evidence="3 6" id="KW-0238">DNA-binding</keyword>
<dbReference type="GO" id="GO:0006351">
    <property type="term" value="P:DNA-templated transcription"/>
    <property type="evidence" value="ECO:0007669"/>
    <property type="project" value="TreeGrafter"/>
</dbReference>
<keyword evidence="4" id="KW-0804">Transcription</keyword>
<dbReference type="PANTHER" id="PTHR30537">
    <property type="entry name" value="HTH-TYPE TRANSCRIPTIONAL REGULATOR"/>
    <property type="match status" value="1"/>
</dbReference>
<dbReference type="SUPFAM" id="SSF53850">
    <property type="entry name" value="Periplasmic binding protein-like II"/>
    <property type="match status" value="1"/>
</dbReference>
<dbReference type="PANTHER" id="PTHR30537:SF3">
    <property type="entry name" value="TRANSCRIPTIONAL REGULATORY PROTEIN"/>
    <property type="match status" value="1"/>
</dbReference>
<dbReference type="Pfam" id="PF03466">
    <property type="entry name" value="LysR_substrate"/>
    <property type="match status" value="1"/>
</dbReference>
<dbReference type="SUPFAM" id="SSF46785">
    <property type="entry name" value="Winged helix' DNA-binding domain"/>
    <property type="match status" value="1"/>
</dbReference>
<dbReference type="AlphaFoldDB" id="A0A1I7CRR3"/>
<sequence length="300" mass="33262">MALVDWEMLPYFLAVARAGSLRAGADLLNANHVTVDRSIKSLEASYGVQLFTRTSRGFEVTDAGEELLPVAEEIEKLITTARHRVEGLDKTEAGTIRFSLPPVLAHDVIAPIIAKFSSTYPEINVELRLTDTQESISRSETDISLRVAYEIDEDTIARKLYPMAIGTFASKEYLKANMPDAGTGGSGLNWIGWTGPGSSPGWVSQSPFPYASLRHSSGDGLMLLSMVRQGCGMSNMPVYFANVYPELEQVPGTEPQLAYYLWILLHSDLRRTVRVRRFVDFLAEELKALQPLMQGSLYRP</sequence>
<protein>
    <submittedName>
        <fullName evidence="6">DNA-binding transcriptional regulator, LysR family</fullName>
    </submittedName>
</protein>
<evidence type="ECO:0000256" key="4">
    <source>
        <dbReference type="ARBA" id="ARBA00023163"/>
    </source>
</evidence>
<dbReference type="InterPro" id="IPR005119">
    <property type="entry name" value="LysR_subst-bd"/>
</dbReference>
<name>A0A1I7CRR3_9HYPH</name>
<comment type="similarity">
    <text evidence="1">Belongs to the LysR transcriptional regulatory family.</text>
</comment>
<dbReference type="InterPro" id="IPR036390">
    <property type="entry name" value="WH_DNA-bd_sf"/>
</dbReference>
<dbReference type="GO" id="GO:0003700">
    <property type="term" value="F:DNA-binding transcription factor activity"/>
    <property type="evidence" value="ECO:0007669"/>
    <property type="project" value="InterPro"/>
</dbReference>
<evidence type="ECO:0000313" key="6">
    <source>
        <dbReference type="EMBL" id="SFU02102.1"/>
    </source>
</evidence>
<dbReference type="GO" id="GO:0043565">
    <property type="term" value="F:sequence-specific DNA binding"/>
    <property type="evidence" value="ECO:0007669"/>
    <property type="project" value="TreeGrafter"/>
</dbReference>
<reference evidence="7" key="1">
    <citation type="submission" date="2016-10" db="EMBL/GenBank/DDBJ databases">
        <authorList>
            <person name="Varghese N."/>
            <person name="Submissions S."/>
        </authorList>
    </citation>
    <scope>NUCLEOTIDE SEQUENCE [LARGE SCALE GENOMIC DNA]</scope>
    <source>
        <strain evidence="7">DSM 17465</strain>
    </source>
</reference>
<dbReference type="Proteomes" id="UP000183371">
    <property type="component" value="Unassembled WGS sequence"/>
</dbReference>
<dbReference type="Pfam" id="PF00126">
    <property type="entry name" value="HTH_1"/>
    <property type="match status" value="1"/>
</dbReference>
<dbReference type="Gene3D" id="1.10.10.10">
    <property type="entry name" value="Winged helix-like DNA-binding domain superfamily/Winged helix DNA-binding domain"/>
    <property type="match status" value="1"/>
</dbReference>
<gene>
    <name evidence="6" type="ORF">SAMN05444141_106341</name>
</gene>
<dbReference type="InterPro" id="IPR058163">
    <property type="entry name" value="LysR-type_TF_proteobact-type"/>
</dbReference>
<evidence type="ECO:0000259" key="5">
    <source>
        <dbReference type="PROSITE" id="PS50931"/>
    </source>
</evidence>